<proteinExistence type="predicted"/>
<keyword evidence="2" id="KW-1185">Reference proteome</keyword>
<dbReference type="KEGG" id="dli:dnl_30390"/>
<protein>
    <submittedName>
        <fullName evidence="1">Uncharacterized protein</fullName>
    </submittedName>
</protein>
<gene>
    <name evidence="1" type="ORF">dnl_30390</name>
</gene>
<sequence length="49" mass="5854">MRTDIQVIQKLMRQFQSLFSWKYNCELKALLGIHLPFPVSILVFMEVQL</sequence>
<accession>A0A975GGV8</accession>
<name>A0A975GGV8_9BACT</name>
<evidence type="ECO:0000313" key="1">
    <source>
        <dbReference type="EMBL" id="QTA80726.1"/>
    </source>
</evidence>
<organism evidence="1 2">
    <name type="scientific">Desulfonema limicola</name>
    <dbReference type="NCBI Taxonomy" id="45656"/>
    <lineage>
        <taxon>Bacteria</taxon>
        <taxon>Pseudomonadati</taxon>
        <taxon>Thermodesulfobacteriota</taxon>
        <taxon>Desulfobacteria</taxon>
        <taxon>Desulfobacterales</taxon>
        <taxon>Desulfococcaceae</taxon>
        <taxon>Desulfonema</taxon>
    </lineage>
</organism>
<dbReference type="AlphaFoldDB" id="A0A975GGV8"/>
<evidence type="ECO:0000313" key="2">
    <source>
        <dbReference type="Proteomes" id="UP000663720"/>
    </source>
</evidence>
<dbReference type="EMBL" id="CP061799">
    <property type="protein sequence ID" value="QTA80726.1"/>
    <property type="molecule type" value="Genomic_DNA"/>
</dbReference>
<reference evidence="1" key="1">
    <citation type="journal article" date="2021" name="Microb. Physiol.">
        <title>Proteogenomic Insights into the Physiology of Marine, Sulfate-Reducing, Filamentous Desulfonema limicola and Desulfonema magnum.</title>
        <authorList>
            <person name="Schnaars V."/>
            <person name="Wohlbrand L."/>
            <person name="Scheve S."/>
            <person name="Hinrichs C."/>
            <person name="Reinhardt R."/>
            <person name="Rabus R."/>
        </authorList>
    </citation>
    <scope>NUCLEOTIDE SEQUENCE</scope>
    <source>
        <strain evidence="1">5ac10</strain>
    </source>
</reference>
<dbReference type="Proteomes" id="UP000663720">
    <property type="component" value="Chromosome"/>
</dbReference>